<evidence type="ECO:0000313" key="3">
    <source>
        <dbReference type="Proteomes" id="UP001279734"/>
    </source>
</evidence>
<feature type="region of interest" description="Disordered" evidence="1">
    <location>
        <begin position="139"/>
        <end position="176"/>
    </location>
</feature>
<dbReference type="EMBL" id="BSYO01000006">
    <property type="protein sequence ID" value="GMH06156.1"/>
    <property type="molecule type" value="Genomic_DNA"/>
</dbReference>
<name>A0AAD3S8T0_NEPGR</name>
<keyword evidence="3" id="KW-1185">Reference proteome</keyword>
<gene>
    <name evidence="2" type="ORF">Nepgr_007996</name>
</gene>
<feature type="region of interest" description="Disordered" evidence="1">
    <location>
        <begin position="191"/>
        <end position="249"/>
    </location>
</feature>
<dbReference type="Proteomes" id="UP001279734">
    <property type="component" value="Unassembled WGS sequence"/>
</dbReference>
<feature type="compositionally biased region" description="Polar residues" evidence="1">
    <location>
        <begin position="139"/>
        <end position="173"/>
    </location>
</feature>
<sequence length="249" mass="27333">MGPLDASGHSAGPSPKLLFAHAGANAPLHDYQAPMHSQLGFVDAPESPVQPEAKLNHNPVDDIDLDRTPSSIKQICKKYSLKSLTSSVEDIQEASVNTHSTTPASHSMKDWVNPQHQVTRQFKLLPNEQPAIKVTAKMQTSIAGHQLSQIPPGQRQTHPLQKHQQSELPNTAGRNHIHPLPYFIAQKMEPEPSQQLGTSPRIKQQYQDSKSSTAASSKRTVHHQLLFQQQGGAKIQSSSSKKSHNCIQS</sequence>
<organism evidence="2 3">
    <name type="scientific">Nepenthes gracilis</name>
    <name type="common">Slender pitcher plant</name>
    <dbReference type="NCBI Taxonomy" id="150966"/>
    <lineage>
        <taxon>Eukaryota</taxon>
        <taxon>Viridiplantae</taxon>
        <taxon>Streptophyta</taxon>
        <taxon>Embryophyta</taxon>
        <taxon>Tracheophyta</taxon>
        <taxon>Spermatophyta</taxon>
        <taxon>Magnoliopsida</taxon>
        <taxon>eudicotyledons</taxon>
        <taxon>Gunneridae</taxon>
        <taxon>Pentapetalae</taxon>
        <taxon>Caryophyllales</taxon>
        <taxon>Nepenthaceae</taxon>
        <taxon>Nepenthes</taxon>
    </lineage>
</organism>
<feature type="compositionally biased region" description="Polar residues" evidence="1">
    <location>
        <begin position="226"/>
        <end position="249"/>
    </location>
</feature>
<dbReference type="AlphaFoldDB" id="A0AAD3S8T0"/>
<accession>A0AAD3S8T0</accession>
<feature type="compositionally biased region" description="Polar residues" evidence="1">
    <location>
        <begin position="192"/>
        <end position="208"/>
    </location>
</feature>
<feature type="compositionally biased region" description="Low complexity" evidence="1">
    <location>
        <begin position="209"/>
        <end position="218"/>
    </location>
</feature>
<evidence type="ECO:0000313" key="2">
    <source>
        <dbReference type="EMBL" id="GMH06156.1"/>
    </source>
</evidence>
<reference evidence="2" key="1">
    <citation type="submission" date="2023-05" db="EMBL/GenBank/DDBJ databases">
        <title>Nepenthes gracilis genome sequencing.</title>
        <authorList>
            <person name="Fukushima K."/>
        </authorList>
    </citation>
    <scope>NUCLEOTIDE SEQUENCE</scope>
    <source>
        <strain evidence="2">SING2019-196</strain>
    </source>
</reference>
<comment type="caution">
    <text evidence="2">The sequence shown here is derived from an EMBL/GenBank/DDBJ whole genome shotgun (WGS) entry which is preliminary data.</text>
</comment>
<evidence type="ECO:0000256" key="1">
    <source>
        <dbReference type="SAM" id="MobiDB-lite"/>
    </source>
</evidence>
<protein>
    <submittedName>
        <fullName evidence="2">Uncharacterized protein</fullName>
    </submittedName>
</protein>
<proteinExistence type="predicted"/>